<evidence type="ECO:0000256" key="13">
    <source>
        <dbReference type="ARBA" id="ARBA00023146"/>
    </source>
</evidence>
<dbReference type="SUPFAM" id="SSF50249">
    <property type="entry name" value="Nucleic acid-binding proteins"/>
    <property type="match status" value="1"/>
</dbReference>
<dbReference type="InterPro" id="IPR005146">
    <property type="entry name" value="B3/B4_tRNA-bd"/>
</dbReference>
<evidence type="ECO:0000256" key="2">
    <source>
        <dbReference type="ARBA" id="ARBA00008653"/>
    </source>
</evidence>
<dbReference type="Pfam" id="PF03484">
    <property type="entry name" value="B5"/>
    <property type="match status" value="1"/>
</dbReference>
<feature type="binding site" evidence="15">
    <location>
        <position position="477"/>
    </location>
    <ligand>
        <name>Mg(2+)</name>
        <dbReference type="ChEBI" id="CHEBI:18420"/>
        <note>shared with alpha subunit</note>
    </ligand>
</feature>
<evidence type="ECO:0000256" key="9">
    <source>
        <dbReference type="ARBA" id="ARBA00022840"/>
    </source>
</evidence>
<dbReference type="PROSITE" id="PS50886">
    <property type="entry name" value="TRBD"/>
    <property type="match status" value="1"/>
</dbReference>
<dbReference type="Pfam" id="PF01588">
    <property type="entry name" value="tRNA_bind"/>
    <property type="match status" value="1"/>
</dbReference>
<evidence type="ECO:0000256" key="3">
    <source>
        <dbReference type="ARBA" id="ARBA00011209"/>
    </source>
</evidence>
<comment type="caution">
    <text evidence="20">The sequence shown here is derived from an EMBL/GenBank/DDBJ whole genome shotgun (WGS) entry which is preliminary data.</text>
</comment>
<dbReference type="EC" id="6.1.1.20" evidence="15"/>
<keyword evidence="13 15" id="KW-0030">Aminoacyl-tRNA synthetase</keyword>
<keyword evidence="6 15" id="KW-0436">Ligase</keyword>
<sequence length="807" mass="90969">MKVSLKWLQKYLNTKDVIDPQELGWRLTMSTVEVDKIFPLGATLNQVIVGQIKEIVAHPDADLLRVCQVDIGQVNRVTIVCGGTNLRENMFVAVALPGAFVRWHGNGEPVQLAETKIRGISSFGMICASVEIGLAELWPATSEKEIMDLGNDNQIPGTPLTIALDLEDTIYEIDNKSITNRPDLWSHYGLAREVSAIYQYPLIEYLPASIKDGSGSSLKVQVSDSQLCPRYQAVVLSGIKIAPSPIWLQKSLIAVGLKPINNVVDITNYVLADLGQPLHAFDAKKIKGNKINIRPAKSDELFPSLAGDTVKLTVADLVITDQEKVIALAGVMGAANSEVDEMTTDVVLESANFSATPIRRSALRHGLRTEASARFEKNLDPNLTAIALAQAVQMILALCPEAHIISQVFDLNKSKKEKIVIKTTVEYIEKKIGMTLGQATIVDILARLKFVVVAKKNNLQVTVPSWRATKDISREEDLVEEVARIYGYDRIVDSMPSIKITRTEQNKEIITERKIKSFLSRNLALNEVYNYSWQDEKYLTLLKYNPANCLQLKNYLSPDQRFLRPTLLTNLVKNLTDNLRWFKQIGIFEVGRVYWPVDSIILDQPNQNTYLPQQPKMLAWLIYQEEENLFFTIKGQLEYLFKELGLTVEWQIKKQPFLSTNYCLSIVANGEELGYFGLLIPKIAKELKWKNSPAVTELNLTEIAKQVVDKKKYQPLPKYPVVIKDFSVILSASVPWIDLEKSIYQVDPLVIGVELFDQYQDQAGQFSIAFHIRLYDPTKTLTTQDIEAVSNKIKELIEDKYKLTIKK</sequence>
<dbReference type="Gene3D" id="3.30.70.380">
    <property type="entry name" value="Ferrodoxin-fold anticodon-binding domain"/>
    <property type="match status" value="1"/>
</dbReference>
<organism evidence="20 21">
    <name type="scientific">Candidatus Komeilibacteria bacterium CG_4_10_14_0_2_um_filter_37_10</name>
    <dbReference type="NCBI Taxonomy" id="1974470"/>
    <lineage>
        <taxon>Bacteria</taxon>
        <taxon>Candidatus Komeiliibacteriota</taxon>
    </lineage>
</organism>
<dbReference type="SMART" id="SM00873">
    <property type="entry name" value="B3_4"/>
    <property type="match status" value="1"/>
</dbReference>
<keyword evidence="4 15" id="KW-0963">Cytoplasm</keyword>
<dbReference type="Gene3D" id="2.40.50.140">
    <property type="entry name" value="Nucleic acid-binding proteins"/>
    <property type="match status" value="1"/>
</dbReference>
<dbReference type="GO" id="GO:0004826">
    <property type="term" value="F:phenylalanine-tRNA ligase activity"/>
    <property type="evidence" value="ECO:0007669"/>
    <property type="project" value="UniProtKB-UniRule"/>
</dbReference>
<comment type="cofactor">
    <cofactor evidence="15">
        <name>Mg(2+)</name>
        <dbReference type="ChEBI" id="CHEBI:18420"/>
    </cofactor>
    <text evidence="15">Binds 2 magnesium ions per tetramer.</text>
</comment>
<dbReference type="PROSITE" id="PS51483">
    <property type="entry name" value="B5"/>
    <property type="match status" value="1"/>
</dbReference>
<evidence type="ECO:0000256" key="15">
    <source>
        <dbReference type="HAMAP-Rule" id="MF_00283"/>
    </source>
</evidence>
<dbReference type="Proteomes" id="UP000230405">
    <property type="component" value="Unassembled WGS sequence"/>
</dbReference>
<dbReference type="Gene3D" id="3.50.40.10">
    <property type="entry name" value="Phenylalanyl-trna Synthetase, Chain B, domain 3"/>
    <property type="match status" value="1"/>
</dbReference>
<dbReference type="InterPro" id="IPR045060">
    <property type="entry name" value="Phe-tRNA-ligase_IIc_bsu"/>
</dbReference>
<dbReference type="EMBL" id="PFPO01000058">
    <property type="protein sequence ID" value="PIZ98890.1"/>
    <property type="molecule type" value="Genomic_DNA"/>
</dbReference>
<comment type="subunit">
    <text evidence="3 15">Tetramer of two alpha and two beta subunits.</text>
</comment>
<dbReference type="InterPro" id="IPR002547">
    <property type="entry name" value="tRNA-bd_dom"/>
</dbReference>
<evidence type="ECO:0000256" key="10">
    <source>
        <dbReference type="ARBA" id="ARBA00022842"/>
    </source>
</evidence>
<dbReference type="SMART" id="SM00874">
    <property type="entry name" value="B5"/>
    <property type="match status" value="1"/>
</dbReference>
<dbReference type="Gene3D" id="3.30.56.10">
    <property type="match status" value="2"/>
</dbReference>
<comment type="similarity">
    <text evidence="2 15">Belongs to the phenylalanyl-tRNA synthetase beta subunit family. Type 1 subfamily.</text>
</comment>
<dbReference type="SUPFAM" id="SSF46955">
    <property type="entry name" value="Putative DNA-binding domain"/>
    <property type="match status" value="1"/>
</dbReference>
<evidence type="ECO:0000256" key="8">
    <source>
        <dbReference type="ARBA" id="ARBA00022741"/>
    </source>
</evidence>
<evidence type="ECO:0000313" key="21">
    <source>
        <dbReference type="Proteomes" id="UP000230405"/>
    </source>
</evidence>
<evidence type="ECO:0000256" key="1">
    <source>
        <dbReference type="ARBA" id="ARBA00004496"/>
    </source>
</evidence>
<evidence type="ECO:0000256" key="16">
    <source>
        <dbReference type="PROSITE-ProRule" id="PRU00209"/>
    </source>
</evidence>
<feature type="domain" description="FDX-ACB" evidence="18">
    <location>
        <begin position="717"/>
        <end position="806"/>
    </location>
</feature>
<evidence type="ECO:0000256" key="6">
    <source>
        <dbReference type="ARBA" id="ARBA00022598"/>
    </source>
</evidence>
<dbReference type="Pfam" id="PF17759">
    <property type="entry name" value="tRNA_synthFbeta"/>
    <property type="match status" value="1"/>
</dbReference>
<dbReference type="SMART" id="SM00896">
    <property type="entry name" value="FDX-ACB"/>
    <property type="match status" value="1"/>
</dbReference>
<dbReference type="GO" id="GO:0009328">
    <property type="term" value="C:phenylalanine-tRNA ligase complex"/>
    <property type="evidence" value="ECO:0007669"/>
    <property type="project" value="TreeGrafter"/>
</dbReference>
<dbReference type="InterPro" id="IPR045864">
    <property type="entry name" value="aa-tRNA-synth_II/BPL/LPL"/>
</dbReference>
<comment type="subcellular location">
    <subcellularLocation>
        <location evidence="1 15">Cytoplasm</location>
    </subcellularLocation>
</comment>
<dbReference type="SUPFAM" id="SSF56037">
    <property type="entry name" value="PheT/TilS domain"/>
    <property type="match status" value="1"/>
</dbReference>
<keyword evidence="9 15" id="KW-0067">ATP-binding</keyword>
<protein>
    <recommendedName>
        <fullName evidence="15">Phenylalanine--tRNA ligase beta subunit</fullName>
        <ecNumber evidence="15">6.1.1.20</ecNumber>
    </recommendedName>
    <alternativeName>
        <fullName evidence="15">Phenylalanyl-tRNA synthetase beta subunit</fullName>
        <shortName evidence="15">PheRS</shortName>
    </alternativeName>
</protein>
<evidence type="ECO:0000259" key="17">
    <source>
        <dbReference type="PROSITE" id="PS50886"/>
    </source>
</evidence>
<evidence type="ECO:0000256" key="14">
    <source>
        <dbReference type="ARBA" id="ARBA00049255"/>
    </source>
</evidence>
<keyword evidence="7 15" id="KW-0479">Metal-binding</keyword>
<feature type="binding site" evidence="15">
    <location>
        <position position="481"/>
    </location>
    <ligand>
        <name>Mg(2+)</name>
        <dbReference type="ChEBI" id="CHEBI:18420"/>
        <note>shared with alpha subunit</note>
    </ligand>
</feature>
<gene>
    <name evidence="15" type="primary">pheT</name>
    <name evidence="20" type="ORF">COX77_03190</name>
</gene>
<evidence type="ECO:0000256" key="5">
    <source>
        <dbReference type="ARBA" id="ARBA00022555"/>
    </source>
</evidence>
<dbReference type="AlphaFoldDB" id="A0A2M7VEK1"/>
<dbReference type="InterPro" id="IPR041616">
    <property type="entry name" value="PheRS_beta_core"/>
</dbReference>
<dbReference type="GO" id="GO:0006432">
    <property type="term" value="P:phenylalanyl-tRNA aminoacylation"/>
    <property type="evidence" value="ECO:0007669"/>
    <property type="project" value="UniProtKB-UniRule"/>
</dbReference>
<dbReference type="InterPro" id="IPR036690">
    <property type="entry name" value="Fdx_antiC-bd_sf"/>
</dbReference>
<evidence type="ECO:0000259" key="18">
    <source>
        <dbReference type="PROSITE" id="PS51447"/>
    </source>
</evidence>
<reference evidence="21" key="1">
    <citation type="submission" date="2017-09" db="EMBL/GenBank/DDBJ databases">
        <title>Depth-based differentiation of microbial function through sediment-hosted aquifers and enrichment of novel symbionts in the deep terrestrial subsurface.</title>
        <authorList>
            <person name="Probst A.J."/>
            <person name="Ladd B."/>
            <person name="Jarett J.K."/>
            <person name="Geller-Mcgrath D.E."/>
            <person name="Sieber C.M.K."/>
            <person name="Emerson J.B."/>
            <person name="Anantharaman K."/>
            <person name="Thomas B.C."/>
            <person name="Malmstrom R."/>
            <person name="Stieglmeier M."/>
            <person name="Klingl A."/>
            <person name="Woyke T."/>
            <person name="Ryan C.M."/>
            <person name="Banfield J.F."/>
        </authorList>
    </citation>
    <scope>NUCLEOTIDE SEQUENCE [LARGE SCALE GENOMIC DNA]</scope>
</reference>
<dbReference type="Pfam" id="PF03147">
    <property type="entry name" value="FDX-ACB"/>
    <property type="match status" value="1"/>
</dbReference>
<dbReference type="InterPro" id="IPR005147">
    <property type="entry name" value="tRNA_synthase_B5-dom"/>
</dbReference>
<keyword evidence="8 15" id="KW-0547">Nucleotide-binding</keyword>
<dbReference type="InterPro" id="IPR033714">
    <property type="entry name" value="tRNA_bind_bactPheRS"/>
</dbReference>
<dbReference type="PROSITE" id="PS51447">
    <property type="entry name" value="FDX_ACB"/>
    <property type="match status" value="1"/>
</dbReference>
<dbReference type="Gene3D" id="3.30.930.10">
    <property type="entry name" value="Bira Bifunctional Protein, Domain 2"/>
    <property type="match status" value="1"/>
</dbReference>
<dbReference type="NCBIfam" id="TIGR00472">
    <property type="entry name" value="pheT_bact"/>
    <property type="match status" value="1"/>
</dbReference>
<dbReference type="InterPro" id="IPR012340">
    <property type="entry name" value="NA-bd_OB-fold"/>
</dbReference>
<evidence type="ECO:0000256" key="11">
    <source>
        <dbReference type="ARBA" id="ARBA00022884"/>
    </source>
</evidence>
<keyword evidence="10 15" id="KW-0460">Magnesium</keyword>
<accession>A0A2M7VEK1</accession>
<dbReference type="SUPFAM" id="SSF55681">
    <property type="entry name" value="Class II aaRS and biotin synthetases"/>
    <property type="match status" value="1"/>
</dbReference>
<dbReference type="CDD" id="cd02796">
    <property type="entry name" value="tRNA_bind_bactPheRS"/>
    <property type="match status" value="1"/>
</dbReference>
<comment type="catalytic activity">
    <reaction evidence="14 15">
        <text>tRNA(Phe) + L-phenylalanine + ATP = L-phenylalanyl-tRNA(Phe) + AMP + diphosphate + H(+)</text>
        <dbReference type="Rhea" id="RHEA:19413"/>
        <dbReference type="Rhea" id="RHEA-COMP:9668"/>
        <dbReference type="Rhea" id="RHEA-COMP:9699"/>
        <dbReference type="ChEBI" id="CHEBI:15378"/>
        <dbReference type="ChEBI" id="CHEBI:30616"/>
        <dbReference type="ChEBI" id="CHEBI:33019"/>
        <dbReference type="ChEBI" id="CHEBI:58095"/>
        <dbReference type="ChEBI" id="CHEBI:78442"/>
        <dbReference type="ChEBI" id="CHEBI:78531"/>
        <dbReference type="ChEBI" id="CHEBI:456215"/>
        <dbReference type="EC" id="6.1.1.20"/>
    </reaction>
</comment>
<dbReference type="Pfam" id="PF03483">
    <property type="entry name" value="B3_4"/>
    <property type="match status" value="1"/>
</dbReference>
<dbReference type="GO" id="GO:0005524">
    <property type="term" value="F:ATP binding"/>
    <property type="evidence" value="ECO:0007669"/>
    <property type="project" value="UniProtKB-UniRule"/>
</dbReference>
<dbReference type="InterPro" id="IPR020825">
    <property type="entry name" value="Phe-tRNA_synthase-like_B3/B4"/>
</dbReference>
<evidence type="ECO:0000256" key="7">
    <source>
        <dbReference type="ARBA" id="ARBA00022723"/>
    </source>
</evidence>
<dbReference type="FunFam" id="3.30.56.10:FF:000002">
    <property type="entry name" value="Phenylalanine--tRNA ligase beta subunit"/>
    <property type="match status" value="1"/>
</dbReference>
<evidence type="ECO:0000256" key="4">
    <source>
        <dbReference type="ARBA" id="ARBA00022490"/>
    </source>
</evidence>
<dbReference type="InterPro" id="IPR004532">
    <property type="entry name" value="Phe-tRNA-ligase_IIc_bsu_bact"/>
</dbReference>
<keyword evidence="11 16" id="KW-0694">RNA-binding</keyword>
<feature type="domain" description="TRNA-binding" evidence="17">
    <location>
        <begin position="41"/>
        <end position="161"/>
    </location>
</feature>
<dbReference type="GO" id="GO:0000049">
    <property type="term" value="F:tRNA binding"/>
    <property type="evidence" value="ECO:0007669"/>
    <property type="project" value="UniProtKB-UniRule"/>
</dbReference>
<feature type="domain" description="B5" evidence="19">
    <location>
        <begin position="416"/>
        <end position="493"/>
    </location>
</feature>
<dbReference type="InterPro" id="IPR009061">
    <property type="entry name" value="DNA-bd_dom_put_sf"/>
</dbReference>
<keyword evidence="5 16" id="KW-0820">tRNA-binding</keyword>
<dbReference type="HAMAP" id="MF_00283">
    <property type="entry name" value="Phe_tRNA_synth_beta1"/>
    <property type="match status" value="1"/>
</dbReference>
<keyword evidence="12 15" id="KW-0648">Protein biosynthesis</keyword>
<dbReference type="InterPro" id="IPR005121">
    <property type="entry name" value="Fdx_antiC-bd"/>
</dbReference>
<dbReference type="PANTHER" id="PTHR10947">
    <property type="entry name" value="PHENYLALANYL-TRNA SYNTHETASE BETA CHAIN AND LEUCINE-RICH REPEAT-CONTAINING PROTEIN 47"/>
    <property type="match status" value="1"/>
</dbReference>
<name>A0A2M7VEK1_9BACT</name>
<dbReference type="SUPFAM" id="SSF54991">
    <property type="entry name" value="Anticodon-binding domain of PheRS"/>
    <property type="match status" value="1"/>
</dbReference>
<evidence type="ECO:0000256" key="12">
    <source>
        <dbReference type="ARBA" id="ARBA00022917"/>
    </source>
</evidence>
<proteinExistence type="inferred from homology"/>
<dbReference type="PANTHER" id="PTHR10947:SF0">
    <property type="entry name" value="PHENYLALANINE--TRNA LIGASE BETA SUBUNIT"/>
    <property type="match status" value="1"/>
</dbReference>
<evidence type="ECO:0000313" key="20">
    <source>
        <dbReference type="EMBL" id="PIZ98890.1"/>
    </source>
</evidence>
<feature type="binding site" evidence="15">
    <location>
        <position position="471"/>
    </location>
    <ligand>
        <name>Mg(2+)</name>
        <dbReference type="ChEBI" id="CHEBI:18420"/>
        <note>shared with alpha subunit</note>
    </ligand>
</feature>
<dbReference type="GO" id="GO:0000287">
    <property type="term" value="F:magnesium ion binding"/>
    <property type="evidence" value="ECO:0007669"/>
    <property type="project" value="UniProtKB-UniRule"/>
</dbReference>
<feature type="binding site" evidence="15">
    <location>
        <position position="480"/>
    </location>
    <ligand>
        <name>Mg(2+)</name>
        <dbReference type="ChEBI" id="CHEBI:18420"/>
        <note>shared with alpha subunit</note>
    </ligand>
</feature>
<evidence type="ECO:0000259" key="19">
    <source>
        <dbReference type="PROSITE" id="PS51483"/>
    </source>
</evidence>